<evidence type="ECO:0000313" key="1">
    <source>
        <dbReference type="EMBL" id="ART30796.1"/>
    </source>
</evidence>
<organism evidence="1">
    <name type="scientific">Utricularia reniformis</name>
    <dbReference type="NCBI Taxonomy" id="192314"/>
    <lineage>
        <taxon>Eukaryota</taxon>
        <taxon>Viridiplantae</taxon>
        <taxon>Streptophyta</taxon>
        <taxon>Embryophyta</taxon>
        <taxon>Tracheophyta</taxon>
        <taxon>Spermatophyta</taxon>
        <taxon>Magnoliopsida</taxon>
        <taxon>eudicotyledons</taxon>
        <taxon>Gunneridae</taxon>
        <taxon>Pentapetalae</taxon>
        <taxon>asterids</taxon>
        <taxon>lamiids</taxon>
        <taxon>Lamiales</taxon>
        <taxon>Lentibulariaceae</taxon>
        <taxon>Utricularia</taxon>
    </lineage>
</organism>
<dbReference type="AlphaFoldDB" id="A0A1Y0B030"/>
<dbReference type="EMBL" id="KY774314">
    <property type="protein sequence ID" value="ART30796.1"/>
    <property type="molecule type" value="Genomic_DNA"/>
</dbReference>
<protein>
    <submittedName>
        <fullName evidence="1">Uncharacterized protein</fullName>
    </submittedName>
</protein>
<geneLocation type="mitochondrion" evidence="1"/>
<gene>
    <name evidence="1" type="ORF">AEK19_MT0540</name>
</gene>
<reference evidence="1" key="1">
    <citation type="submission" date="2017-03" db="EMBL/GenBank/DDBJ databases">
        <title>The mitochondrial genome of the carnivorous plant Utricularia reniformis (Lentibulariaceae): structure, comparative analysis and evolutionary landmarks.</title>
        <authorList>
            <person name="Silva S.R."/>
            <person name="Alvarenga D.O."/>
            <person name="Michael T.P."/>
            <person name="Miranda V.F.O."/>
            <person name="Varani A.M."/>
        </authorList>
    </citation>
    <scope>NUCLEOTIDE SEQUENCE</scope>
</reference>
<accession>A0A1Y0B030</accession>
<keyword evidence="1" id="KW-0496">Mitochondrion</keyword>
<sequence>MIPESTRPLRKEDLVNRIRSTKYPLLLDLDSNGVLLT</sequence>
<name>A0A1Y0B030_9LAMI</name>
<proteinExistence type="predicted"/>